<reference evidence="3" key="1">
    <citation type="journal article" date="2019" name="Int. J. Syst. Evol. Microbiol.">
        <title>The Global Catalogue of Microorganisms (GCM) 10K type strain sequencing project: providing services to taxonomists for standard genome sequencing and annotation.</title>
        <authorList>
            <consortium name="The Broad Institute Genomics Platform"/>
            <consortium name="The Broad Institute Genome Sequencing Center for Infectious Disease"/>
            <person name="Wu L."/>
            <person name="Ma J."/>
        </authorList>
    </citation>
    <scope>NUCLEOTIDE SEQUENCE [LARGE SCALE GENOMIC DNA]</scope>
    <source>
        <strain evidence="3">JCM 17017</strain>
    </source>
</reference>
<dbReference type="PRINTS" id="PR00038">
    <property type="entry name" value="HTHLUXR"/>
</dbReference>
<proteinExistence type="predicted"/>
<dbReference type="Pfam" id="PF00931">
    <property type="entry name" value="NB-ARC"/>
    <property type="match status" value="1"/>
</dbReference>
<dbReference type="SUPFAM" id="SSF52540">
    <property type="entry name" value="P-loop containing nucleoside triphosphate hydrolases"/>
    <property type="match status" value="1"/>
</dbReference>
<comment type="caution">
    <text evidence="2">The sequence shown here is derived from an EMBL/GenBank/DDBJ whole genome shotgun (WGS) entry which is preliminary data.</text>
</comment>
<dbReference type="InterPro" id="IPR002182">
    <property type="entry name" value="NB-ARC"/>
</dbReference>
<evidence type="ECO:0000313" key="3">
    <source>
        <dbReference type="Proteomes" id="UP001501624"/>
    </source>
</evidence>
<dbReference type="Gene3D" id="3.40.50.300">
    <property type="entry name" value="P-loop containing nucleotide triphosphate hydrolases"/>
    <property type="match status" value="1"/>
</dbReference>
<dbReference type="PANTHER" id="PTHR47691">
    <property type="entry name" value="REGULATOR-RELATED"/>
    <property type="match status" value="1"/>
</dbReference>
<dbReference type="Proteomes" id="UP001501624">
    <property type="component" value="Unassembled WGS sequence"/>
</dbReference>
<dbReference type="InterPro" id="IPR058852">
    <property type="entry name" value="HTH_77"/>
</dbReference>
<dbReference type="SMART" id="SM00421">
    <property type="entry name" value="HTH_LUXR"/>
    <property type="match status" value="1"/>
</dbReference>
<dbReference type="InterPro" id="IPR016032">
    <property type="entry name" value="Sig_transdc_resp-reg_C-effctor"/>
</dbReference>
<dbReference type="PROSITE" id="PS50043">
    <property type="entry name" value="HTH_LUXR_2"/>
    <property type="match status" value="1"/>
</dbReference>
<organism evidence="2 3">
    <name type="scientific">Amycolatopsis tucumanensis</name>
    <dbReference type="NCBI Taxonomy" id="401106"/>
    <lineage>
        <taxon>Bacteria</taxon>
        <taxon>Bacillati</taxon>
        <taxon>Actinomycetota</taxon>
        <taxon>Actinomycetes</taxon>
        <taxon>Pseudonocardiales</taxon>
        <taxon>Pseudonocardiaceae</taxon>
        <taxon>Amycolatopsis</taxon>
    </lineage>
</organism>
<dbReference type="InterPro" id="IPR027417">
    <property type="entry name" value="P-loop_NTPase"/>
</dbReference>
<dbReference type="PRINTS" id="PR00364">
    <property type="entry name" value="DISEASERSIST"/>
</dbReference>
<keyword evidence="3" id="KW-1185">Reference proteome</keyword>
<dbReference type="Pfam" id="PF00196">
    <property type="entry name" value="GerE"/>
    <property type="match status" value="1"/>
</dbReference>
<name>A0ABP7HG76_9PSEU</name>
<sequence>MPGGHAFGDLTSFVGRDELVSSLVQRLRDGQRLLTLTGPGGVGKTRLGTVLARRLDDGDFDAVAIVRLADLELGGRNADDLKDAIVGMVIEALGVIDHQARRQPTEVLVEHLRHRRTLAVLDNVDHLLDPVADVVTELLDEAPRLQVTATSRQHLGVFGEHVQQVPPVGVPDAHDNLESALGTEAVILLQDRTRAAGRTLTPGDDWTSIIDLVRWSGGLPLVLELISAQLGGGMRPQVILERLDGGRLLRNFARRIPPHHRSLTQALDVSWDLCEPGQRRLWARLSVFSGGFDLDAAEEVCSGDELIATEEVMDLLSALVRHSLLASSPEGRFRQLQPLREYGLRRLREYGEEKDVRSRHAAWLLKLTESAAEKWLGPDEPRWLHRAHHELANVRSAVSWCRTPERAEVGLRIVTNLLRARVPFIFAFQSTAAGLMDDLLAVAPPGPSRVRLDALVMLGWTRIVLGDLERNERHRAECHELARELGMADSPQVLFLEGTYWLFSRGDRRGLDLLARARDGFRQAGAAGDAHMALLMLALGAGLLGPSDVADAATEECLAEARAHEAEWAITWGMWTLGLPARTEPLDVLAECLPRQLELGDKWGSTWCVEFAAWQRAAAGQPGEAEAAARLMGACRGLQERNGVALVGLIPFDRQRKQAADRIIATIGPRAFQAAYDDGAKLSTDEVYELVLAPQDRVTTDGEKLALADLTPARQKVALLVAQGLSNKEIADRTHTSHRTVETHLTYLYRVLGMNRTELAVWAAEQIR</sequence>
<dbReference type="CDD" id="cd06170">
    <property type="entry name" value="LuxR_C_like"/>
    <property type="match status" value="1"/>
</dbReference>
<dbReference type="EMBL" id="BAABCM010000001">
    <property type="protein sequence ID" value="GAA3791492.1"/>
    <property type="molecule type" value="Genomic_DNA"/>
</dbReference>
<protein>
    <recommendedName>
        <fullName evidence="1">HTH luxR-type domain-containing protein</fullName>
    </recommendedName>
</protein>
<dbReference type="PANTHER" id="PTHR47691:SF3">
    <property type="entry name" value="HTH-TYPE TRANSCRIPTIONAL REGULATOR RV0890C-RELATED"/>
    <property type="match status" value="1"/>
</dbReference>
<feature type="domain" description="HTH luxR-type" evidence="1">
    <location>
        <begin position="703"/>
        <end position="767"/>
    </location>
</feature>
<dbReference type="Gene3D" id="1.10.10.10">
    <property type="entry name" value="Winged helix-like DNA-binding domain superfamily/Winged helix DNA-binding domain"/>
    <property type="match status" value="1"/>
</dbReference>
<dbReference type="InterPro" id="IPR036388">
    <property type="entry name" value="WH-like_DNA-bd_sf"/>
</dbReference>
<evidence type="ECO:0000259" key="1">
    <source>
        <dbReference type="PROSITE" id="PS50043"/>
    </source>
</evidence>
<evidence type="ECO:0000313" key="2">
    <source>
        <dbReference type="EMBL" id="GAA3791492.1"/>
    </source>
</evidence>
<dbReference type="SUPFAM" id="SSF46894">
    <property type="entry name" value="C-terminal effector domain of the bipartite response regulators"/>
    <property type="match status" value="1"/>
</dbReference>
<accession>A0ABP7HG76</accession>
<dbReference type="InterPro" id="IPR000792">
    <property type="entry name" value="Tscrpt_reg_LuxR_C"/>
</dbReference>
<gene>
    <name evidence="2" type="ORF">GCM10022380_05070</name>
</gene>
<dbReference type="Pfam" id="PF25872">
    <property type="entry name" value="HTH_77"/>
    <property type="match status" value="1"/>
</dbReference>